<protein>
    <submittedName>
        <fullName evidence="1">GCN5 family acetyltransferase</fullName>
    </submittedName>
</protein>
<dbReference type="EMBL" id="CABPSX010000001">
    <property type="protein sequence ID" value="VVG69975.1"/>
    <property type="molecule type" value="Genomic_DNA"/>
</dbReference>
<sequence>MPGHAIPRMTLLVRNEGPVGYLQIVRFDGPMPSGTVTYHDAFGAMA</sequence>
<evidence type="ECO:0000313" key="2">
    <source>
        <dbReference type="Proteomes" id="UP000364291"/>
    </source>
</evidence>
<organism evidence="1 2">
    <name type="scientific">Pandoraea apista</name>
    <dbReference type="NCBI Taxonomy" id="93218"/>
    <lineage>
        <taxon>Bacteria</taxon>
        <taxon>Pseudomonadati</taxon>
        <taxon>Pseudomonadota</taxon>
        <taxon>Betaproteobacteria</taxon>
        <taxon>Burkholderiales</taxon>
        <taxon>Burkholderiaceae</taxon>
        <taxon>Pandoraea</taxon>
    </lineage>
</organism>
<evidence type="ECO:0000313" key="1">
    <source>
        <dbReference type="EMBL" id="VVG69975.1"/>
    </source>
</evidence>
<dbReference type="GO" id="GO:0016740">
    <property type="term" value="F:transferase activity"/>
    <property type="evidence" value="ECO:0007669"/>
    <property type="project" value="UniProtKB-KW"/>
</dbReference>
<keyword evidence="1" id="KW-0808">Transferase</keyword>
<proteinExistence type="predicted"/>
<dbReference type="AlphaFoldDB" id="A0A5E5P106"/>
<accession>A0A5E5P106</accession>
<name>A0A5E5P106_9BURK</name>
<dbReference type="Proteomes" id="UP000364291">
    <property type="component" value="Unassembled WGS sequence"/>
</dbReference>
<gene>
    <name evidence="1" type="ORF">PAP18089_00933</name>
</gene>
<reference evidence="1 2" key="1">
    <citation type="submission" date="2019-08" db="EMBL/GenBank/DDBJ databases">
        <authorList>
            <person name="Peeters C."/>
        </authorList>
    </citation>
    <scope>NUCLEOTIDE SEQUENCE [LARGE SCALE GENOMIC DNA]</scope>
    <source>
        <strain evidence="1 2">LMG 18089</strain>
    </source>
</reference>